<reference evidence="2" key="1">
    <citation type="journal article" date="2014" name="Int. J. Syst. Evol. Microbiol.">
        <title>Complete genome sequence of Corynebacterium casei LMG S-19264T (=DSM 44701T), isolated from a smear-ripened cheese.</title>
        <authorList>
            <consortium name="US DOE Joint Genome Institute (JGI-PGF)"/>
            <person name="Walter F."/>
            <person name="Albersmeier A."/>
            <person name="Kalinowski J."/>
            <person name="Ruckert C."/>
        </authorList>
    </citation>
    <scope>NUCLEOTIDE SEQUENCE</scope>
    <source>
        <strain evidence="2">CGMCC 1.15533</strain>
    </source>
</reference>
<evidence type="ECO:0000313" key="2">
    <source>
        <dbReference type="EMBL" id="GGE25749.1"/>
    </source>
</evidence>
<reference evidence="2" key="2">
    <citation type="submission" date="2020-09" db="EMBL/GenBank/DDBJ databases">
        <authorList>
            <person name="Sun Q."/>
            <person name="Zhou Y."/>
        </authorList>
    </citation>
    <scope>NUCLEOTIDE SEQUENCE</scope>
    <source>
        <strain evidence="2">CGMCC 1.15533</strain>
    </source>
</reference>
<accession>A0A917EDQ2</accession>
<sequence>MTPEEKRQLEERRKEESIKNMYYTRYLLVRYTVHVFFFVNLYWTLALLVSNGYLVIFLSSSLLALAGLAIWEQMKMRTRNQRSPKRTLLFFQTTVWANLGLIVSVLLGQGTITFPFLNLTLQNTSVLVGFLALGILVSFGMTRKLRKMDQGLDKAYQRIAQYLSTHAL</sequence>
<dbReference type="EMBL" id="BMJN01000003">
    <property type="protein sequence ID" value="GGE25749.1"/>
    <property type="molecule type" value="Genomic_DNA"/>
</dbReference>
<keyword evidence="1" id="KW-0812">Transmembrane</keyword>
<protein>
    <recommendedName>
        <fullName evidence="4">PTS cellobiose transporter subunit IIA</fullName>
    </recommendedName>
</protein>
<dbReference type="AlphaFoldDB" id="A0A917EDQ2"/>
<feature type="transmembrane region" description="Helical" evidence="1">
    <location>
        <begin position="87"/>
        <end position="107"/>
    </location>
</feature>
<keyword evidence="1" id="KW-0472">Membrane</keyword>
<dbReference type="RefSeq" id="WP_068991547.1">
    <property type="nucleotide sequence ID" value="NZ_BMJN01000003.1"/>
</dbReference>
<feature type="transmembrane region" description="Helical" evidence="1">
    <location>
        <begin position="51"/>
        <end position="71"/>
    </location>
</feature>
<evidence type="ECO:0000313" key="3">
    <source>
        <dbReference type="Proteomes" id="UP000660801"/>
    </source>
</evidence>
<feature type="transmembrane region" description="Helical" evidence="1">
    <location>
        <begin position="119"/>
        <end position="139"/>
    </location>
</feature>
<evidence type="ECO:0008006" key="4">
    <source>
        <dbReference type="Google" id="ProtNLM"/>
    </source>
</evidence>
<dbReference type="OrthoDB" id="3183957at2"/>
<feature type="transmembrane region" description="Helical" evidence="1">
    <location>
        <begin position="21"/>
        <end position="45"/>
    </location>
</feature>
<evidence type="ECO:0000256" key="1">
    <source>
        <dbReference type="SAM" id="Phobius"/>
    </source>
</evidence>
<keyword evidence="1" id="KW-1133">Transmembrane helix</keyword>
<dbReference type="Proteomes" id="UP000660801">
    <property type="component" value="Unassembled WGS sequence"/>
</dbReference>
<gene>
    <name evidence="2" type="ORF">GCM10011510_03600</name>
</gene>
<name>A0A917EDQ2_9STRE</name>
<proteinExistence type="predicted"/>
<keyword evidence="3" id="KW-1185">Reference proteome</keyword>
<comment type="caution">
    <text evidence="2">The sequence shown here is derived from an EMBL/GenBank/DDBJ whole genome shotgun (WGS) entry which is preliminary data.</text>
</comment>
<organism evidence="2 3">
    <name type="scientific">Streptococcus himalayensis</name>
    <dbReference type="NCBI Taxonomy" id="1888195"/>
    <lineage>
        <taxon>Bacteria</taxon>
        <taxon>Bacillati</taxon>
        <taxon>Bacillota</taxon>
        <taxon>Bacilli</taxon>
        <taxon>Lactobacillales</taxon>
        <taxon>Streptococcaceae</taxon>
        <taxon>Streptococcus</taxon>
    </lineage>
</organism>